<proteinExistence type="predicted"/>
<organism evidence="2 3">
    <name type="scientific">Lithospermum erythrorhizon</name>
    <name type="common">Purple gromwell</name>
    <name type="synonym">Lithospermum officinale var. erythrorhizon</name>
    <dbReference type="NCBI Taxonomy" id="34254"/>
    <lineage>
        <taxon>Eukaryota</taxon>
        <taxon>Viridiplantae</taxon>
        <taxon>Streptophyta</taxon>
        <taxon>Embryophyta</taxon>
        <taxon>Tracheophyta</taxon>
        <taxon>Spermatophyta</taxon>
        <taxon>Magnoliopsida</taxon>
        <taxon>eudicotyledons</taxon>
        <taxon>Gunneridae</taxon>
        <taxon>Pentapetalae</taxon>
        <taxon>asterids</taxon>
        <taxon>lamiids</taxon>
        <taxon>Boraginales</taxon>
        <taxon>Boraginaceae</taxon>
        <taxon>Boraginoideae</taxon>
        <taxon>Lithospermeae</taxon>
        <taxon>Lithospermum</taxon>
    </lineage>
</organism>
<gene>
    <name evidence="2" type="ORF">LIER_40567</name>
</gene>
<comment type="caution">
    <text evidence="2">The sequence shown here is derived from an EMBL/GenBank/DDBJ whole genome shotgun (WGS) entry which is preliminary data.</text>
</comment>
<name>A0AAV3R0M5_LITER</name>
<evidence type="ECO:0000313" key="3">
    <source>
        <dbReference type="Proteomes" id="UP001454036"/>
    </source>
</evidence>
<sequence>MALKQDDLSSSKSGVLDSDSSHYADGVHSSFLQTGDSSYIFKCEQSNLSLDEEDNFSNNLLSLVHEYPKIQDPNCSSLPANPNFFGFPLDDHAFHSWPY</sequence>
<dbReference type="Proteomes" id="UP001454036">
    <property type="component" value="Unassembled WGS sequence"/>
</dbReference>
<dbReference type="EMBL" id="BAABME010023618">
    <property type="protein sequence ID" value="GAA0168438.1"/>
    <property type="molecule type" value="Genomic_DNA"/>
</dbReference>
<accession>A0AAV3R0M5</accession>
<evidence type="ECO:0000313" key="2">
    <source>
        <dbReference type="EMBL" id="GAA0168438.1"/>
    </source>
</evidence>
<reference evidence="2 3" key="1">
    <citation type="submission" date="2024-01" db="EMBL/GenBank/DDBJ databases">
        <title>The complete chloroplast genome sequence of Lithospermum erythrorhizon: insights into the phylogenetic relationship among Boraginaceae species and the maternal lineages of purple gromwells.</title>
        <authorList>
            <person name="Okada T."/>
            <person name="Watanabe K."/>
        </authorList>
    </citation>
    <scope>NUCLEOTIDE SEQUENCE [LARGE SCALE GENOMIC DNA]</scope>
</reference>
<feature type="region of interest" description="Disordered" evidence="1">
    <location>
        <begin position="1"/>
        <end position="22"/>
    </location>
</feature>
<evidence type="ECO:0000256" key="1">
    <source>
        <dbReference type="SAM" id="MobiDB-lite"/>
    </source>
</evidence>
<keyword evidence="3" id="KW-1185">Reference proteome</keyword>
<dbReference type="AlphaFoldDB" id="A0AAV3R0M5"/>
<protein>
    <submittedName>
        <fullName evidence="2">Uncharacterized protein</fullName>
    </submittedName>
</protein>